<dbReference type="InterPro" id="IPR036390">
    <property type="entry name" value="WH_DNA-bd_sf"/>
</dbReference>
<gene>
    <name evidence="10" type="ORF">SVA_0354</name>
</gene>
<dbReference type="SMART" id="SM00344">
    <property type="entry name" value="HTH_ASNC"/>
    <property type="match status" value="1"/>
</dbReference>
<dbReference type="Pfam" id="PF17805">
    <property type="entry name" value="AsnC_trans_reg2"/>
    <property type="match status" value="1"/>
</dbReference>
<evidence type="ECO:0000313" key="10">
    <source>
        <dbReference type="EMBL" id="BAU46936.1"/>
    </source>
</evidence>
<dbReference type="PANTHER" id="PTHR43413">
    <property type="entry name" value="TRANSCRIPTIONAL REGULATOR, ASNC FAMILY"/>
    <property type="match status" value="1"/>
</dbReference>
<sequence>MELNQRDLRLIAAIQHGLPLSPRPYAEVGERIGLSEQEVIARIRALQARGVIKRFGVVVRHHECGYGANAMVVWDVPNGDVDEVGRRFARFPFVTLCYRRPRRPPEWPYNLYTMIHGRDRAHVLAQLAGLIEKTGAQAIAHRVLFSKRRFKQRGAQYVPPETARAPAPLKQAAG</sequence>
<evidence type="ECO:0000256" key="3">
    <source>
        <dbReference type="ARBA" id="ARBA00023457"/>
    </source>
</evidence>
<dbReference type="EMBL" id="AP014936">
    <property type="protein sequence ID" value="BAU46936.1"/>
    <property type="molecule type" value="Genomic_DNA"/>
</dbReference>
<dbReference type="InterPro" id="IPR019888">
    <property type="entry name" value="Tscrpt_reg_AsnC-like"/>
</dbReference>
<dbReference type="PANTHER" id="PTHR43413:SF1">
    <property type="entry name" value="SIROHEME DECARBOXYLASE NIRL SUBUNIT"/>
    <property type="match status" value="1"/>
</dbReference>
<proteinExistence type="inferred from homology"/>
<evidence type="ECO:0000313" key="11">
    <source>
        <dbReference type="Proteomes" id="UP000218899"/>
    </source>
</evidence>
<dbReference type="EC" id="4.1.1.111" evidence="5"/>
<comment type="catalytic activity">
    <reaction evidence="7">
        <text>siroheme + 2 H(+) = 12,18-didecarboxysiroheme + 2 CO2</text>
        <dbReference type="Rhea" id="RHEA:19093"/>
        <dbReference type="ChEBI" id="CHEBI:15378"/>
        <dbReference type="ChEBI" id="CHEBI:16526"/>
        <dbReference type="ChEBI" id="CHEBI:60052"/>
        <dbReference type="ChEBI" id="CHEBI:140497"/>
        <dbReference type="EC" id="4.1.1.111"/>
    </reaction>
</comment>
<keyword evidence="1" id="KW-0456">Lyase</keyword>
<dbReference type="OrthoDB" id="5568033at2"/>
<dbReference type="InterPro" id="IPR040523">
    <property type="entry name" value="AsnC_trans_reg2"/>
</dbReference>
<evidence type="ECO:0000256" key="7">
    <source>
        <dbReference type="ARBA" id="ARBA00048470"/>
    </source>
</evidence>
<feature type="domain" description="Siroheme decarboxylase NirL-like HTH" evidence="9">
    <location>
        <begin position="7"/>
        <end position="52"/>
    </location>
</feature>
<dbReference type="InterPro" id="IPR053953">
    <property type="entry name" value="NirdL-like_HTH"/>
</dbReference>
<evidence type="ECO:0000256" key="5">
    <source>
        <dbReference type="ARBA" id="ARBA00023471"/>
    </source>
</evidence>
<keyword evidence="11" id="KW-1185">Reference proteome</keyword>
<protein>
    <recommendedName>
        <fullName evidence="5">siroheme decarboxylase</fullName>
        <ecNumber evidence="5">4.1.1.111</ecNumber>
    </recommendedName>
</protein>
<comment type="function">
    <text evidence="6">Involved in heme d1 biosynthesis. Catalyzes the decarboxylation of siroheme into didecarboxysiroheme.</text>
</comment>
<dbReference type="RefSeq" id="WP_096457915.1">
    <property type="nucleotide sequence ID" value="NZ_AP014936.1"/>
</dbReference>
<dbReference type="InterPro" id="IPR019885">
    <property type="entry name" value="Tscrpt_reg_HTH_AsnC-type_CS"/>
</dbReference>
<dbReference type="Gene3D" id="3.30.70.3460">
    <property type="match status" value="1"/>
</dbReference>
<comment type="pathway">
    <text evidence="2">Porphyrin-containing compound metabolism.</text>
</comment>
<evidence type="ECO:0000256" key="2">
    <source>
        <dbReference type="ARBA" id="ARBA00023444"/>
    </source>
</evidence>
<comment type="subunit">
    <text evidence="4">Probably forms a complex composed of NirD, NirL, NirG and NirH. All proteins are required for the total conversion of siroheme to didecarboxysiroheme.</text>
</comment>
<evidence type="ECO:0000259" key="8">
    <source>
        <dbReference type="Pfam" id="PF17805"/>
    </source>
</evidence>
<comment type="similarity">
    <text evidence="3">Belongs to the Ahb/Nir family.</text>
</comment>
<organism evidence="10 11">
    <name type="scientific">Sulfurifustis variabilis</name>
    <dbReference type="NCBI Taxonomy" id="1675686"/>
    <lineage>
        <taxon>Bacteria</taxon>
        <taxon>Pseudomonadati</taxon>
        <taxon>Pseudomonadota</taxon>
        <taxon>Gammaproteobacteria</taxon>
        <taxon>Acidiferrobacterales</taxon>
        <taxon>Acidiferrobacteraceae</taxon>
        <taxon>Sulfurifustis</taxon>
    </lineage>
</organism>
<reference evidence="10 11" key="1">
    <citation type="submission" date="2015-08" db="EMBL/GenBank/DDBJ databases">
        <title>Complete genome sequence of Sulfurifustis variabilis.</title>
        <authorList>
            <person name="Miura A."/>
            <person name="Kojima H."/>
            <person name="Fukui M."/>
        </authorList>
    </citation>
    <scope>NUCLEOTIDE SEQUENCE [LARGE SCALE GENOMIC DNA]</scope>
    <source>
        <strain evidence="11">skN76</strain>
    </source>
</reference>
<dbReference type="PROSITE" id="PS00519">
    <property type="entry name" value="HTH_ASNC_1"/>
    <property type="match status" value="1"/>
</dbReference>
<accession>A0A1B4V0F8</accession>
<dbReference type="Proteomes" id="UP000218899">
    <property type="component" value="Chromosome"/>
</dbReference>
<dbReference type="KEGG" id="sva:SVA_0354"/>
<dbReference type="AlphaFoldDB" id="A0A1B4V0F8"/>
<feature type="domain" description="Siroheme decarboxylase AsnC-like ligand binding" evidence="8">
    <location>
        <begin position="64"/>
        <end position="151"/>
    </location>
</feature>
<evidence type="ECO:0000256" key="1">
    <source>
        <dbReference type="ARBA" id="ARBA00023239"/>
    </source>
</evidence>
<name>A0A1B4V0F8_9GAMM</name>
<dbReference type="Pfam" id="PF22451">
    <property type="entry name" value="NirdL-like_HTH"/>
    <property type="match status" value="1"/>
</dbReference>
<evidence type="ECO:0000259" key="9">
    <source>
        <dbReference type="Pfam" id="PF22451"/>
    </source>
</evidence>
<dbReference type="InterPro" id="IPR050684">
    <property type="entry name" value="HTH-Siroheme_Decarb"/>
</dbReference>
<dbReference type="GO" id="GO:0016829">
    <property type="term" value="F:lyase activity"/>
    <property type="evidence" value="ECO:0007669"/>
    <property type="project" value="UniProtKB-KW"/>
</dbReference>
<evidence type="ECO:0000256" key="6">
    <source>
        <dbReference type="ARBA" id="ARBA00045291"/>
    </source>
</evidence>
<evidence type="ECO:0000256" key="4">
    <source>
        <dbReference type="ARBA" id="ARBA00023465"/>
    </source>
</evidence>
<dbReference type="SUPFAM" id="SSF46785">
    <property type="entry name" value="Winged helix' DNA-binding domain"/>
    <property type="match status" value="1"/>
</dbReference>